<comment type="caution">
    <text evidence="1">The sequence shown here is derived from an EMBL/GenBank/DDBJ whole genome shotgun (WGS) entry which is preliminary data.</text>
</comment>
<evidence type="ECO:0000313" key="1">
    <source>
        <dbReference type="EMBL" id="HIW78269.1"/>
    </source>
</evidence>
<evidence type="ECO:0000313" key="2">
    <source>
        <dbReference type="Proteomes" id="UP000824264"/>
    </source>
</evidence>
<gene>
    <name evidence="1" type="ORF">H9874_03890</name>
</gene>
<sequence length="345" mass="38468">MRRASVMVSIKGHDVTLDLMPYLVSLTYTDKADEELDDLQLVLEDREGLWQGDWLPQAGDIIEASILTENWREIGTVEELPCGRFEVDEMELESGADGGDVVTVKAVPAVVKSSLMLQKKTRAWEKTPITTVIADIAGAVGLDMLYRGPELIYERVEQRQESDLEFMQRITKEQGLRLAIKSDRVVVYAGQTADRLEPLAVRRASDAQAGEGPAFQSFRARRTTAGIYTQCVVGYTKSTDSETIQTQYEPEIPPTTGRVLYINKRIENQAQAERMAKAELRDKNRKEQTGTLSGMGDTRYRAGTVLDIQGWGRFDSNYVIAQAAHTVTADGGYTSSLELEKALDY</sequence>
<reference evidence="1" key="2">
    <citation type="submission" date="2021-04" db="EMBL/GenBank/DDBJ databases">
        <authorList>
            <person name="Gilroy R."/>
        </authorList>
    </citation>
    <scope>NUCLEOTIDE SEQUENCE</scope>
    <source>
        <strain evidence="1">ChiSxjej5B17-1746</strain>
    </source>
</reference>
<organism evidence="1 2">
    <name type="scientific">Candidatus Bilophila faecipullorum</name>
    <dbReference type="NCBI Taxonomy" id="2838482"/>
    <lineage>
        <taxon>Bacteria</taxon>
        <taxon>Pseudomonadati</taxon>
        <taxon>Thermodesulfobacteriota</taxon>
        <taxon>Desulfovibrionia</taxon>
        <taxon>Desulfovibrionales</taxon>
        <taxon>Desulfovibrionaceae</taxon>
        <taxon>Bilophila</taxon>
    </lineage>
</organism>
<dbReference type="Proteomes" id="UP000824264">
    <property type="component" value="Unassembled WGS sequence"/>
</dbReference>
<name>A0A9D1U858_9BACT</name>
<dbReference type="SUPFAM" id="SSF69279">
    <property type="entry name" value="Phage tail proteins"/>
    <property type="match status" value="1"/>
</dbReference>
<protein>
    <submittedName>
        <fullName evidence="1">Late control protein</fullName>
    </submittedName>
</protein>
<proteinExistence type="predicted"/>
<dbReference type="Pfam" id="PF05954">
    <property type="entry name" value="Phage_GPD"/>
    <property type="match status" value="1"/>
</dbReference>
<accession>A0A9D1U858</accession>
<dbReference type="EMBL" id="DXGI01000139">
    <property type="protein sequence ID" value="HIW78269.1"/>
    <property type="molecule type" value="Genomic_DNA"/>
</dbReference>
<dbReference type="AlphaFoldDB" id="A0A9D1U858"/>
<reference evidence="1" key="1">
    <citation type="journal article" date="2021" name="PeerJ">
        <title>Extensive microbial diversity within the chicken gut microbiome revealed by metagenomics and culture.</title>
        <authorList>
            <person name="Gilroy R."/>
            <person name="Ravi A."/>
            <person name="Getino M."/>
            <person name="Pursley I."/>
            <person name="Horton D.L."/>
            <person name="Alikhan N.F."/>
            <person name="Baker D."/>
            <person name="Gharbi K."/>
            <person name="Hall N."/>
            <person name="Watson M."/>
            <person name="Adriaenssens E.M."/>
            <person name="Foster-Nyarko E."/>
            <person name="Jarju S."/>
            <person name="Secka A."/>
            <person name="Antonio M."/>
            <person name="Oren A."/>
            <person name="Chaudhuri R.R."/>
            <person name="La Ragione R."/>
            <person name="Hildebrand F."/>
            <person name="Pallen M.J."/>
        </authorList>
    </citation>
    <scope>NUCLEOTIDE SEQUENCE</scope>
    <source>
        <strain evidence="1">ChiSxjej5B17-1746</strain>
    </source>
</reference>